<dbReference type="SMART" id="SM01092">
    <property type="entry name" value="CO_deh_flav_C"/>
    <property type="match status" value="1"/>
</dbReference>
<organism evidence="5 6">
    <name type="scientific">Cryptosporangium phraense</name>
    <dbReference type="NCBI Taxonomy" id="2593070"/>
    <lineage>
        <taxon>Bacteria</taxon>
        <taxon>Bacillati</taxon>
        <taxon>Actinomycetota</taxon>
        <taxon>Actinomycetes</taxon>
        <taxon>Cryptosporangiales</taxon>
        <taxon>Cryptosporangiaceae</taxon>
        <taxon>Cryptosporangium</taxon>
    </lineage>
</organism>
<dbReference type="Pfam" id="PF03450">
    <property type="entry name" value="CO_deh_flav_C"/>
    <property type="match status" value="1"/>
</dbReference>
<evidence type="ECO:0000256" key="1">
    <source>
        <dbReference type="ARBA" id="ARBA00022630"/>
    </source>
</evidence>
<dbReference type="Pfam" id="PF00941">
    <property type="entry name" value="FAD_binding_5"/>
    <property type="match status" value="1"/>
</dbReference>
<evidence type="ECO:0000313" key="6">
    <source>
        <dbReference type="Proteomes" id="UP000317982"/>
    </source>
</evidence>
<dbReference type="SUPFAM" id="SSF56176">
    <property type="entry name" value="FAD-binding/transporter-associated domain-like"/>
    <property type="match status" value="1"/>
</dbReference>
<dbReference type="GO" id="GO:0071949">
    <property type="term" value="F:FAD binding"/>
    <property type="evidence" value="ECO:0007669"/>
    <property type="project" value="InterPro"/>
</dbReference>
<dbReference type="InterPro" id="IPR051312">
    <property type="entry name" value="Diverse_Substr_Oxidored"/>
</dbReference>
<keyword evidence="1" id="KW-0285">Flavoprotein</keyword>
<gene>
    <name evidence="5" type="ORF">FL583_18990</name>
</gene>
<accession>A0A545APS8</accession>
<dbReference type="PROSITE" id="PS51387">
    <property type="entry name" value="FAD_PCMH"/>
    <property type="match status" value="1"/>
</dbReference>
<feature type="domain" description="FAD-binding PCMH-type" evidence="4">
    <location>
        <begin position="1"/>
        <end position="173"/>
    </location>
</feature>
<evidence type="ECO:0000313" key="5">
    <source>
        <dbReference type="EMBL" id="TQS43329.1"/>
    </source>
</evidence>
<dbReference type="Gene3D" id="3.30.43.10">
    <property type="entry name" value="Uridine Diphospho-n-acetylenolpyruvylglucosamine Reductase, domain 2"/>
    <property type="match status" value="1"/>
</dbReference>
<dbReference type="Proteomes" id="UP000317982">
    <property type="component" value="Unassembled WGS sequence"/>
</dbReference>
<dbReference type="SUPFAM" id="SSF55447">
    <property type="entry name" value="CO dehydrogenase flavoprotein C-terminal domain-like"/>
    <property type="match status" value="1"/>
</dbReference>
<reference evidence="5 6" key="1">
    <citation type="submission" date="2019-07" db="EMBL/GenBank/DDBJ databases">
        <title>Cryptosporangium phraense sp. nov., isolated from plant litter.</title>
        <authorList>
            <person name="Suriyachadkun C."/>
        </authorList>
    </citation>
    <scope>NUCLEOTIDE SEQUENCE [LARGE SCALE GENOMIC DNA]</scope>
    <source>
        <strain evidence="5 6">A-T 5661</strain>
    </source>
</reference>
<keyword evidence="6" id="KW-1185">Reference proteome</keyword>
<dbReference type="RefSeq" id="WP_142706027.1">
    <property type="nucleotide sequence ID" value="NZ_VIRS01000013.1"/>
</dbReference>
<sequence length="284" mass="29750">MKAAAFEYHAPDTVDEVVRLLSDLGDDAKVIAGGQSLVPMLAFRLAVVEHLVDLRKLTALRGVREVGDSVWVGAGTTQATILRSSGLASAVPLLTRATPLIGHHAIRNRGTLGGSLAHADAAAEYPAVAVALGAFIETTRRVVPATDFFTGLWTTALEPDELITGVTFPRRGPRSGFAIEEFARRAGDFALAGAAVAIELDEDGRIAGGGIGLFGLAPVPQRVPLAIGDDPAGLDASAIGRAAVDQLPSIRADQHGSSGYRRRVGVEMVVRAWTRALREATAHD</sequence>
<dbReference type="GO" id="GO:0016491">
    <property type="term" value="F:oxidoreductase activity"/>
    <property type="evidence" value="ECO:0007669"/>
    <property type="project" value="UniProtKB-KW"/>
</dbReference>
<dbReference type="PANTHER" id="PTHR42659">
    <property type="entry name" value="XANTHINE DEHYDROGENASE SUBUNIT C-RELATED"/>
    <property type="match status" value="1"/>
</dbReference>
<protein>
    <submittedName>
        <fullName evidence="5">Xanthine dehydrogenase family protein subunit M</fullName>
    </submittedName>
</protein>
<dbReference type="InParanoid" id="A0A545APS8"/>
<dbReference type="InterPro" id="IPR016167">
    <property type="entry name" value="FAD-bd_PCMH_sub1"/>
</dbReference>
<dbReference type="Gene3D" id="3.30.390.50">
    <property type="entry name" value="CO dehydrogenase flavoprotein, C-terminal domain"/>
    <property type="match status" value="1"/>
</dbReference>
<dbReference type="AlphaFoldDB" id="A0A545APS8"/>
<dbReference type="EMBL" id="VIRS01000013">
    <property type="protein sequence ID" value="TQS43329.1"/>
    <property type="molecule type" value="Genomic_DNA"/>
</dbReference>
<dbReference type="InterPro" id="IPR002346">
    <property type="entry name" value="Mopterin_DH_FAD-bd"/>
</dbReference>
<proteinExistence type="predicted"/>
<dbReference type="InterPro" id="IPR016169">
    <property type="entry name" value="FAD-bd_PCMH_sub2"/>
</dbReference>
<keyword evidence="2" id="KW-0274">FAD</keyword>
<keyword evidence="3" id="KW-0560">Oxidoreductase</keyword>
<dbReference type="InterPro" id="IPR036683">
    <property type="entry name" value="CO_DH_flav_C_dom_sf"/>
</dbReference>
<evidence type="ECO:0000256" key="3">
    <source>
        <dbReference type="ARBA" id="ARBA00023002"/>
    </source>
</evidence>
<dbReference type="PANTHER" id="PTHR42659:SF2">
    <property type="entry name" value="XANTHINE DEHYDROGENASE SUBUNIT C-RELATED"/>
    <property type="match status" value="1"/>
</dbReference>
<dbReference type="InterPro" id="IPR005107">
    <property type="entry name" value="CO_DH_flav_C"/>
</dbReference>
<evidence type="ECO:0000259" key="4">
    <source>
        <dbReference type="PROSITE" id="PS51387"/>
    </source>
</evidence>
<dbReference type="OrthoDB" id="9793944at2"/>
<dbReference type="Gene3D" id="3.30.465.10">
    <property type="match status" value="1"/>
</dbReference>
<dbReference type="InterPro" id="IPR016166">
    <property type="entry name" value="FAD-bd_PCMH"/>
</dbReference>
<evidence type="ECO:0000256" key="2">
    <source>
        <dbReference type="ARBA" id="ARBA00022827"/>
    </source>
</evidence>
<name>A0A545APS8_9ACTN</name>
<dbReference type="InterPro" id="IPR036318">
    <property type="entry name" value="FAD-bd_PCMH-like_sf"/>
</dbReference>
<comment type="caution">
    <text evidence="5">The sequence shown here is derived from an EMBL/GenBank/DDBJ whole genome shotgun (WGS) entry which is preliminary data.</text>
</comment>